<comment type="similarity">
    <text evidence="1 5">Belongs to the peptidase A1 family.</text>
</comment>
<accession>A0AAV1E3K9</accession>
<dbReference type="InterPro" id="IPR001461">
    <property type="entry name" value="Aspartic_peptidase_A1"/>
</dbReference>
<dbReference type="Pfam" id="PF14541">
    <property type="entry name" value="TAXi_C"/>
    <property type="match status" value="1"/>
</dbReference>
<dbReference type="InterPro" id="IPR051708">
    <property type="entry name" value="Plant_Aspart_Prot_A1"/>
</dbReference>
<dbReference type="PROSITE" id="PS00141">
    <property type="entry name" value="ASP_PROTEASE"/>
    <property type="match status" value="2"/>
</dbReference>
<dbReference type="AlphaFoldDB" id="A0AAV1E3K9"/>
<evidence type="ECO:0000256" key="1">
    <source>
        <dbReference type="ARBA" id="ARBA00007447"/>
    </source>
</evidence>
<evidence type="ECO:0000256" key="2">
    <source>
        <dbReference type="ARBA" id="ARBA00022670"/>
    </source>
</evidence>
<sequence length="446" mass="47279">MARFQTPILIFSFAFLLSTILLHSSVVFAIRHGSKTWVFSLSLHHPDSKLNHTAIQGFSRLEGDKARVNYINSRLRKALFKSSDPRFGSEEIQTPIANQGGAYIASLGVGQPATEFNLLADTGSEVTWLQCAPCTSGCEGSVFDPSRSSSYQPLSCSSQKCDALQEANKCGTSSDGGCSYAVSYGDQSFSRGDFITETLSFGRSGTVRNVGIGCGRENGGNVADGGFTGILGLGPSPISFPSQIKATSFSYCLVEPGSGSSSTLDFNSVAPRDSVNVALNRNPSADVYYYVELSGITVGEDQVQIPPSVYKIGSDGTGGIIVDSGTTLTYLDSDVYSSFIDAFQRNAQNLPGSPVSVQGLDSCYKFPSGTSASSIKGLAMKLEFSDGQTVPFGPGNYFIQVDNSTFCLAFQPTGQIVSIIGNVLQSGMRVTYDLGNSLIGFSPKKC</sequence>
<evidence type="ECO:0000256" key="4">
    <source>
        <dbReference type="PIRSR" id="PIRSR601461-1"/>
    </source>
</evidence>
<keyword evidence="5" id="KW-0064">Aspartyl protease</keyword>
<evidence type="ECO:0000313" key="8">
    <source>
        <dbReference type="Proteomes" id="UP001161247"/>
    </source>
</evidence>
<dbReference type="PANTHER" id="PTHR47967">
    <property type="entry name" value="OS07G0603500 PROTEIN-RELATED"/>
    <property type="match status" value="1"/>
</dbReference>
<dbReference type="InterPro" id="IPR032861">
    <property type="entry name" value="TAXi_N"/>
</dbReference>
<proteinExistence type="inferred from homology"/>
<dbReference type="SUPFAM" id="SSF50630">
    <property type="entry name" value="Acid proteases"/>
    <property type="match status" value="1"/>
</dbReference>
<dbReference type="Pfam" id="PF14543">
    <property type="entry name" value="TAXi_N"/>
    <property type="match status" value="1"/>
</dbReference>
<dbReference type="Gene3D" id="2.40.70.10">
    <property type="entry name" value="Acid Proteases"/>
    <property type="match status" value="2"/>
</dbReference>
<feature type="domain" description="Peptidase A1" evidence="6">
    <location>
        <begin position="103"/>
        <end position="442"/>
    </location>
</feature>
<dbReference type="Proteomes" id="UP001161247">
    <property type="component" value="Chromosome 7"/>
</dbReference>
<keyword evidence="8" id="KW-1185">Reference proteome</keyword>
<feature type="active site" evidence="4">
    <location>
        <position position="121"/>
    </location>
</feature>
<organism evidence="7 8">
    <name type="scientific">Oldenlandia corymbosa var. corymbosa</name>
    <dbReference type="NCBI Taxonomy" id="529605"/>
    <lineage>
        <taxon>Eukaryota</taxon>
        <taxon>Viridiplantae</taxon>
        <taxon>Streptophyta</taxon>
        <taxon>Embryophyta</taxon>
        <taxon>Tracheophyta</taxon>
        <taxon>Spermatophyta</taxon>
        <taxon>Magnoliopsida</taxon>
        <taxon>eudicotyledons</taxon>
        <taxon>Gunneridae</taxon>
        <taxon>Pentapetalae</taxon>
        <taxon>asterids</taxon>
        <taxon>lamiids</taxon>
        <taxon>Gentianales</taxon>
        <taxon>Rubiaceae</taxon>
        <taxon>Rubioideae</taxon>
        <taxon>Spermacoceae</taxon>
        <taxon>Hedyotis-Oldenlandia complex</taxon>
        <taxon>Oldenlandia</taxon>
    </lineage>
</organism>
<keyword evidence="2 5" id="KW-0645">Protease</keyword>
<feature type="active site" evidence="4">
    <location>
        <position position="323"/>
    </location>
</feature>
<reference evidence="7" key="1">
    <citation type="submission" date="2023-03" db="EMBL/GenBank/DDBJ databases">
        <authorList>
            <person name="Julca I."/>
        </authorList>
    </citation>
    <scope>NUCLEOTIDE SEQUENCE</scope>
</reference>
<gene>
    <name evidence="7" type="ORF">OLC1_LOCUS20589</name>
</gene>
<dbReference type="InterPro" id="IPR032799">
    <property type="entry name" value="TAXi_C"/>
</dbReference>
<name>A0AAV1E3K9_OLDCO</name>
<dbReference type="InterPro" id="IPR033121">
    <property type="entry name" value="PEPTIDASE_A1"/>
</dbReference>
<evidence type="ECO:0000313" key="7">
    <source>
        <dbReference type="EMBL" id="CAI9113620.1"/>
    </source>
</evidence>
<dbReference type="PROSITE" id="PS51767">
    <property type="entry name" value="PEPTIDASE_A1"/>
    <property type="match status" value="1"/>
</dbReference>
<evidence type="ECO:0000256" key="3">
    <source>
        <dbReference type="ARBA" id="ARBA00022801"/>
    </source>
</evidence>
<dbReference type="InterPro" id="IPR021109">
    <property type="entry name" value="Peptidase_aspartic_dom_sf"/>
</dbReference>
<dbReference type="InterPro" id="IPR001969">
    <property type="entry name" value="Aspartic_peptidase_AS"/>
</dbReference>
<evidence type="ECO:0000259" key="6">
    <source>
        <dbReference type="PROSITE" id="PS51767"/>
    </source>
</evidence>
<dbReference type="GO" id="GO:0006508">
    <property type="term" value="P:proteolysis"/>
    <property type="evidence" value="ECO:0007669"/>
    <property type="project" value="UniProtKB-KW"/>
</dbReference>
<evidence type="ECO:0000256" key="5">
    <source>
        <dbReference type="RuleBase" id="RU000454"/>
    </source>
</evidence>
<protein>
    <submittedName>
        <fullName evidence="7">OLC1v1014255C1</fullName>
    </submittedName>
</protein>
<dbReference type="EMBL" id="OX459124">
    <property type="protein sequence ID" value="CAI9113620.1"/>
    <property type="molecule type" value="Genomic_DNA"/>
</dbReference>
<dbReference type="PRINTS" id="PR00792">
    <property type="entry name" value="PEPSIN"/>
</dbReference>
<keyword evidence="3 5" id="KW-0378">Hydrolase</keyword>
<dbReference type="GO" id="GO:0004190">
    <property type="term" value="F:aspartic-type endopeptidase activity"/>
    <property type="evidence" value="ECO:0007669"/>
    <property type="project" value="UniProtKB-KW"/>
</dbReference>